<proteinExistence type="predicted"/>
<dbReference type="EMBL" id="PGVA01000026">
    <property type="protein sequence ID" value="PLR82443.1"/>
    <property type="molecule type" value="Genomic_DNA"/>
</dbReference>
<feature type="chain" id="PRO_5043159337" description="VCBS repeat-containing protein" evidence="1">
    <location>
        <begin position="26"/>
        <end position="256"/>
    </location>
</feature>
<dbReference type="OrthoDB" id="1653343at2"/>
<keyword evidence="1" id="KW-0732">Signal</keyword>
<dbReference type="Proteomes" id="UP000235114">
    <property type="component" value="Unassembled WGS sequence"/>
</dbReference>
<comment type="caution">
    <text evidence="2">The sequence shown here is derived from an EMBL/GenBank/DDBJ whole genome shotgun (WGS) entry which is preliminary data.</text>
</comment>
<name>A0A2N5GLC5_9BACI</name>
<keyword evidence="5" id="KW-1185">Reference proteome</keyword>
<reference evidence="3 5" key="2">
    <citation type="submission" date="2017-12" db="EMBL/GenBank/DDBJ databases">
        <title>Comparative Functional Genomics of Dry Heat Resistant strains isolated from the Viking Spacecraft.</title>
        <authorList>
            <person name="Seuylemezian A."/>
            <person name="Cooper K."/>
            <person name="Vaishampayan P."/>
        </authorList>
    </citation>
    <scope>NUCLEOTIDE SEQUENCE [LARGE SCALE GENOMIC DNA]</scope>
    <source>
        <strain evidence="3 5">ATCC 29669</strain>
    </source>
</reference>
<dbReference type="AlphaFoldDB" id="A0A2N5GLC5"/>
<organism evidence="2 4">
    <name type="scientific">Bacillus canaveralius</name>
    <dbReference type="NCBI Taxonomy" id="1403243"/>
    <lineage>
        <taxon>Bacteria</taxon>
        <taxon>Bacillati</taxon>
        <taxon>Bacillota</taxon>
        <taxon>Bacilli</taxon>
        <taxon>Bacillales</taxon>
        <taxon>Bacillaceae</taxon>
        <taxon>Bacillus</taxon>
    </lineage>
</organism>
<dbReference type="RefSeq" id="WP_101577530.1">
    <property type="nucleotide sequence ID" value="NZ_PGVA01000026.1"/>
</dbReference>
<accession>A0A2N5GLC5</accession>
<sequence>MKRDLLFAFTAFFFMSLSAITGVYAVEQAGKMNIFSEEKYDVSGDGKKDTIILKGLPFEEGANFQKDVFLEVKASNGKTYEVKLAGGYEPVVDFKDVNHDGVLDMFVSIPSGGSGGLSNYYLYTLKDFKMTDLTVPDPVAITSQFEENYQASITIDKTGKTYRFDLSSRKDDYERLGLYRNGKLNEPTELMVFPYSTLKVVESNGTANRLLGVQRISGAYSADAIAFVESEWSMENGKWILIKTAVYETGASAPGR</sequence>
<evidence type="ECO:0000256" key="1">
    <source>
        <dbReference type="SAM" id="SignalP"/>
    </source>
</evidence>
<dbReference type="SUPFAM" id="SSF69318">
    <property type="entry name" value="Integrin alpha N-terminal domain"/>
    <property type="match status" value="1"/>
</dbReference>
<reference evidence="2 4" key="1">
    <citation type="submission" date="2017-11" db="EMBL/GenBank/DDBJ databases">
        <title>Comparitive Functional Genomics of Dry Heat Resistant strains isolated from the Viking Spacecraft.</title>
        <authorList>
            <person name="Seuylemezian A."/>
            <person name="Cooper K."/>
            <person name="Vaishampayan P."/>
        </authorList>
    </citation>
    <scope>NUCLEOTIDE SEQUENCE [LARGE SCALE GENOMIC DNA]</scope>
    <source>
        <strain evidence="2 4">M4.6</strain>
    </source>
</reference>
<evidence type="ECO:0000313" key="3">
    <source>
        <dbReference type="EMBL" id="PLR95614.1"/>
    </source>
</evidence>
<evidence type="ECO:0000313" key="5">
    <source>
        <dbReference type="Proteomes" id="UP000235114"/>
    </source>
</evidence>
<evidence type="ECO:0000313" key="4">
    <source>
        <dbReference type="Proteomes" id="UP000234951"/>
    </source>
</evidence>
<dbReference type="InterPro" id="IPR028994">
    <property type="entry name" value="Integrin_alpha_N"/>
</dbReference>
<protein>
    <recommendedName>
        <fullName evidence="6">VCBS repeat-containing protein</fullName>
    </recommendedName>
</protein>
<dbReference type="Proteomes" id="UP000234951">
    <property type="component" value="Unassembled WGS sequence"/>
</dbReference>
<evidence type="ECO:0000313" key="2">
    <source>
        <dbReference type="EMBL" id="PLR82443.1"/>
    </source>
</evidence>
<dbReference type="EMBL" id="PGVD01000037">
    <property type="protein sequence ID" value="PLR95614.1"/>
    <property type="molecule type" value="Genomic_DNA"/>
</dbReference>
<gene>
    <name evidence="2" type="ORF">CU635_11570</name>
    <name evidence="3" type="ORF">CVD25_13905</name>
</gene>
<evidence type="ECO:0008006" key="6">
    <source>
        <dbReference type="Google" id="ProtNLM"/>
    </source>
</evidence>
<feature type="signal peptide" evidence="1">
    <location>
        <begin position="1"/>
        <end position="25"/>
    </location>
</feature>